<organism evidence="1 2">
    <name type="scientific">Sorangium atrum</name>
    <dbReference type="NCBI Taxonomy" id="2995308"/>
    <lineage>
        <taxon>Bacteria</taxon>
        <taxon>Pseudomonadati</taxon>
        <taxon>Myxococcota</taxon>
        <taxon>Polyangia</taxon>
        <taxon>Polyangiales</taxon>
        <taxon>Polyangiaceae</taxon>
        <taxon>Sorangium</taxon>
    </lineage>
</organism>
<evidence type="ECO:0000313" key="2">
    <source>
        <dbReference type="Proteomes" id="UP001217485"/>
    </source>
</evidence>
<dbReference type="Proteomes" id="UP001217485">
    <property type="component" value="Unassembled WGS sequence"/>
</dbReference>
<accession>A0ABT5C2I0</accession>
<dbReference type="SUPFAM" id="SSF109709">
    <property type="entry name" value="KorB DNA-binding domain-like"/>
    <property type="match status" value="1"/>
</dbReference>
<protein>
    <submittedName>
        <fullName evidence="1">Uncharacterized protein</fullName>
    </submittedName>
</protein>
<sequence length="90" mass="9668">MLALAHHLQSHIDPGLAQDRAAVARKLGLTRAWVTQILNLLMLAPDIQQAALVLEAVDGFEPVAERTLRGVPHAGTWAAQRTACVALTRA</sequence>
<dbReference type="Gene3D" id="1.10.10.2830">
    <property type="match status" value="1"/>
</dbReference>
<proteinExistence type="predicted"/>
<evidence type="ECO:0000313" key="1">
    <source>
        <dbReference type="EMBL" id="MDC0679386.1"/>
    </source>
</evidence>
<dbReference type="RefSeq" id="WP_272096359.1">
    <property type="nucleotide sequence ID" value="NZ_JAQNDK010000002.1"/>
</dbReference>
<gene>
    <name evidence="1" type="ORF">POL72_16700</name>
</gene>
<name>A0ABT5C2I0_9BACT</name>
<dbReference type="EMBL" id="JAQNDK010000002">
    <property type="protein sequence ID" value="MDC0679386.1"/>
    <property type="molecule type" value="Genomic_DNA"/>
</dbReference>
<comment type="caution">
    <text evidence="1">The sequence shown here is derived from an EMBL/GenBank/DDBJ whole genome shotgun (WGS) entry which is preliminary data.</text>
</comment>
<keyword evidence="2" id="KW-1185">Reference proteome</keyword>
<reference evidence="1 2" key="1">
    <citation type="submission" date="2023-01" db="EMBL/GenBank/DDBJ databases">
        <title>Minimal conservation of predation-associated metabolite biosynthetic gene clusters underscores biosynthetic potential of Myxococcota including descriptions for ten novel species: Archangium lansinium sp. nov., Myxococcus landrumus sp. nov., Nannocystis bai.</title>
        <authorList>
            <person name="Ahearne A."/>
            <person name="Stevens C."/>
            <person name="Dowd S."/>
        </authorList>
    </citation>
    <scope>NUCLEOTIDE SEQUENCE [LARGE SCALE GENOMIC DNA]</scope>
    <source>
        <strain evidence="1 2">WIWO2</strain>
    </source>
</reference>